<dbReference type="GO" id="GO:0071949">
    <property type="term" value="F:FAD binding"/>
    <property type="evidence" value="ECO:0007669"/>
    <property type="project" value="InterPro"/>
</dbReference>
<evidence type="ECO:0000259" key="4">
    <source>
        <dbReference type="PROSITE" id="PS51387"/>
    </source>
</evidence>
<dbReference type="InterPro" id="IPR016166">
    <property type="entry name" value="FAD-bd_PCMH"/>
</dbReference>
<evidence type="ECO:0000313" key="8">
    <source>
        <dbReference type="Proteomes" id="UP001341297"/>
    </source>
</evidence>
<dbReference type="Gene3D" id="3.30.43.10">
    <property type="entry name" value="Uridine Diphospho-n-acetylenolpyruvylglucosamine Reductase, domain 2"/>
    <property type="match status" value="1"/>
</dbReference>
<organism evidence="5 7">
    <name type="scientific">Bacillus glycinifermentans</name>
    <dbReference type="NCBI Taxonomy" id="1664069"/>
    <lineage>
        <taxon>Bacteria</taxon>
        <taxon>Bacillati</taxon>
        <taxon>Bacillota</taxon>
        <taxon>Bacilli</taxon>
        <taxon>Bacillales</taxon>
        <taxon>Bacillaceae</taxon>
        <taxon>Bacillus</taxon>
    </lineage>
</organism>
<evidence type="ECO:0000313" key="5">
    <source>
        <dbReference type="EMBL" id="KRT94287.1"/>
    </source>
</evidence>
<reference evidence="5" key="2">
    <citation type="submission" date="2015-10" db="EMBL/GenBank/DDBJ databases">
        <authorList>
            <person name="Gilbert D.G."/>
        </authorList>
    </citation>
    <scope>NUCLEOTIDE SEQUENCE</scope>
    <source>
        <strain evidence="5">GO-13</strain>
    </source>
</reference>
<dbReference type="SUPFAM" id="SSF56176">
    <property type="entry name" value="FAD-binding/transporter-associated domain-like"/>
    <property type="match status" value="1"/>
</dbReference>
<accession>A0A0T6BRN7</accession>
<dbReference type="PROSITE" id="PS51387">
    <property type="entry name" value="FAD_PCMH"/>
    <property type="match status" value="1"/>
</dbReference>
<keyword evidence="2" id="KW-0274">FAD</keyword>
<dbReference type="EMBL" id="JARRTL010000011">
    <property type="protein sequence ID" value="MEC0485810.1"/>
    <property type="molecule type" value="Genomic_DNA"/>
</dbReference>
<keyword evidence="1" id="KW-0285">Flavoprotein</keyword>
<reference evidence="5 7" key="1">
    <citation type="journal article" date="2015" name="Int. J. Syst. Evol. Microbiol.">
        <title>Bacillus glycinifermentans sp. nov., isolated from fermented soybean paste.</title>
        <authorList>
            <person name="Kim S.J."/>
            <person name="Dunlap C.A."/>
            <person name="Kwon S.W."/>
            <person name="Rooney A.P."/>
        </authorList>
    </citation>
    <scope>NUCLEOTIDE SEQUENCE [LARGE SCALE GENOMIC DNA]</scope>
    <source>
        <strain evidence="5 7">GO-13</strain>
    </source>
</reference>
<dbReference type="InterPro" id="IPR036683">
    <property type="entry name" value="CO_DH_flav_C_dom_sf"/>
</dbReference>
<protein>
    <submittedName>
        <fullName evidence="6">FAD binding domain-containing protein</fullName>
    </submittedName>
    <submittedName>
        <fullName evidence="5">Xanthine dehydrogenase</fullName>
    </submittedName>
</protein>
<proteinExistence type="predicted"/>
<dbReference type="InterPro" id="IPR002346">
    <property type="entry name" value="Mopterin_DH_FAD-bd"/>
</dbReference>
<dbReference type="GO" id="GO:0016491">
    <property type="term" value="F:oxidoreductase activity"/>
    <property type="evidence" value="ECO:0007669"/>
    <property type="project" value="UniProtKB-KW"/>
</dbReference>
<keyword evidence="8" id="KW-1185">Reference proteome</keyword>
<dbReference type="EMBL" id="LECW02000012">
    <property type="protein sequence ID" value="KRT94287.1"/>
    <property type="molecule type" value="Genomic_DNA"/>
</dbReference>
<evidence type="ECO:0000313" key="7">
    <source>
        <dbReference type="Proteomes" id="UP000036168"/>
    </source>
</evidence>
<evidence type="ECO:0000256" key="1">
    <source>
        <dbReference type="ARBA" id="ARBA00022630"/>
    </source>
</evidence>
<dbReference type="InterPro" id="IPR051312">
    <property type="entry name" value="Diverse_Substr_Oxidored"/>
</dbReference>
<dbReference type="STRING" id="1664069.BGLY_3832"/>
<feature type="domain" description="FAD-binding PCMH-type" evidence="4">
    <location>
        <begin position="1"/>
        <end position="204"/>
    </location>
</feature>
<dbReference type="OrthoDB" id="9774454at2"/>
<gene>
    <name evidence="5" type="ORF">AB447_203085</name>
    <name evidence="6" type="ORF">P8828_13380</name>
</gene>
<dbReference type="Pfam" id="PF03450">
    <property type="entry name" value="CO_deh_flav_C"/>
    <property type="match status" value="1"/>
</dbReference>
<dbReference type="PANTHER" id="PTHR42659">
    <property type="entry name" value="XANTHINE DEHYDROGENASE SUBUNIT C-RELATED"/>
    <property type="match status" value="1"/>
</dbReference>
<dbReference type="SMART" id="SM01092">
    <property type="entry name" value="CO_deh_flav_C"/>
    <property type="match status" value="1"/>
</dbReference>
<dbReference type="Gene3D" id="3.30.465.10">
    <property type="match status" value="1"/>
</dbReference>
<dbReference type="Pfam" id="PF00941">
    <property type="entry name" value="FAD_binding_5"/>
    <property type="match status" value="1"/>
</dbReference>
<dbReference type="PANTHER" id="PTHR42659:SF2">
    <property type="entry name" value="XANTHINE DEHYDROGENASE SUBUNIT C-RELATED"/>
    <property type="match status" value="1"/>
</dbReference>
<dbReference type="Proteomes" id="UP000036168">
    <property type="component" value="Unassembled WGS sequence"/>
</dbReference>
<name>A0A0T6BRN7_9BACI</name>
<dbReference type="InterPro" id="IPR036318">
    <property type="entry name" value="FAD-bd_PCMH-like_sf"/>
</dbReference>
<dbReference type="Gene3D" id="3.30.390.50">
    <property type="entry name" value="CO dehydrogenase flavoprotein, C-terminal domain"/>
    <property type="match status" value="1"/>
</dbReference>
<evidence type="ECO:0000313" key="6">
    <source>
        <dbReference type="EMBL" id="MEC0485810.1"/>
    </source>
</evidence>
<dbReference type="InterPro" id="IPR016167">
    <property type="entry name" value="FAD-bd_PCMH_sub1"/>
</dbReference>
<comment type="caution">
    <text evidence="5">The sequence shown here is derived from an EMBL/GenBank/DDBJ whole genome shotgun (WGS) entry which is preliminary data.</text>
</comment>
<dbReference type="Proteomes" id="UP001341297">
    <property type="component" value="Unassembled WGS sequence"/>
</dbReference>
<dbReference type="InterPro" id="IPR016169">
    <property type="entry name" value="FAD-bd_PCMH_sub2"/>
</dbReference>
<evidence type="ECO:0000256" key="2">
    <source>
        <dbReference type="ARBA" id="ARBA00022827"/>
    </source>
</evidence>
<keyword evidence="3" id="KW-0560">Oxidoreductase</keyword>
<evidence type="ECO:0000256" key="3">
    <source>
        <dbReference type="ARBA" id="ARBA00023002"/>
    </source>
</evidence>
<sequence length="285" mass="32571">MIPFDFEYYRPESAEEAARLFQRLDREEKQPSYFSGGTEHITLGRLDLMHSKAVIDIKEIPECRAMQYEQNHLVLGAALTLTEVAESGVFPLLGKAAREVADRTARNKITLGGNICGQIFYREAVLPFLLTDSKIMTLGGDGMNVYPIHEVFNKELQLKKGELLVFLLTEKRYINLPYASIKVRQQWETGYPLVTASAIRVEDRVRVAFSGVSPFPFRSKQVEAALNDPNMPVEDRIQQAIRHLPEPVLDDTEGSAEYRKFVIKHTLFDIFSILKGDEYDKWQKN</sequence>
<dbReference type="InterPro" id="IPR005107">
    <property type="entry name" value="CO_DH_flav_C"/>
</dbReference>
<dbReference type="AlphaFoldDB" id="A0A0T6BRN7"/>
<dbReference type="RefSeq" id="WP_048353205.1">
    <property type="nucleotide sequence ID" value="NZ_CP023481.1"/>
</dbReference>
<dbReference type="SUPFAM" id="SSF55447">
    <property type="entry name" value="CO dehydrogenase flavoprotein C-terminal domain-like"/>
    <property type="match status" value="1"/>
</dbReference>
<reference evidence="6 8" key="3">
    <citation type="submission" date="2023-03" db="EMBL/GenBank/DDBJ databases">
        <title>Agriculturally important microbes genome sequencing.</title>
        <authorList>
            <person name="Dunlap C."/>
        </authorList>
    </citation>
    <scope>NUCLEOTIDE SEQUENCE [LARGE SCALE GENOMIC DNA]</scope>
    <source>
        <strain evidence="6 8">CBP-3203</strain>
    </source>
</reference>